<feature type="compositionally biased region" description="Low complexity" evidence="1">
    <location>
        <begin position="268"/>
        <end position="283"/>
    </location>
</feature>
<proteinExistence type="predicted"/>
<sequence length="434" mass="47014">MVFSWQPVLRHSAEDIRFPSPKITTHKMKHVKHTTKAEDAFGTNLCREWECNKGDTYLLEVGEAWTCTRWGKDGCSKTFTVIPDEASGKIWWGHRASFYCEVGVEANSDVLIWCRPGARTPRFVWRAKPGATRSPSWRSESTGSGGDSTAELSCRSSSRPGSAEKIRKPRPPWRPREDGAEQGDGAGDQPCEKLAGKRSGCGRGAVVEGGALTTADVPTWRAGADRPEEFGGPGELPRAEAVAASRHPQKRLVNIATKKELEEEQIQAAAGKPRSASSAASPRVADRAEASRQAHSRPRLPEGFLPPPGLEPPQAALHEASESSPPGSPKGTSDDETRAGSDSSHASDINRGPLDGSWFDSCGKVGTIAGSVMHWAHHPDDSDGATEVVLRGATVHMTFLGQMLSGVLRGEQIIWSKSDVWRRVEPEPQARILQ</sequence>
<dbReference type="EMBL" id="CAUYUJ010016149">
    <property type="protein sequence ID" value="CAK0862323.1"/>
    <property type="molecule type" value="Genomic_DNA"/>
</dbReference>
<organism evidence="2 3">
    <name type="scientific">Prorocentrum cordatum</name>
    <dbReference type="NCBI Taxonomy" id="2364126"/>
    <lineage>
        <taxon>Eukaryota</taxon>
        <taxon>Sar</taxon>
        <taxon>Alveolata</taxon>
        <taxon>Dinophyceae</taxon>
        <taxon>Prorocentrales</taxon>
        <taxon>Prorocentraceae</taxon>
        <taxon>Prorocentrum</taxon>
    </lineage>
</organism>
<name>A0ABN9USQ7_9DINO</name>
<protein>
    <recommendedName>
        <fullName evidence="4">Altered inheritance of mitochondria protein 24, mitochondrial</fullName>
    </recommendedName>
</protein>
<accession>A0ABN9USQ7</accession>
<gene>
    <name evidence="2" type="ORF">PCOR1329_LOCUS50771</name>
</gene>
<comment type="caution">
    <text evidence="2">The sequence shown here is derived from an EMBL/GenBank/DDBJ whole genome shotgun (WGS) entry which is preliminary data.</text>
</comment>
<feature type="region of interest" description="Disordered" evidence="1">
    <location>
        <begin position="217"/>
        <end position="356"/>
    </location>
</feature>
<keyword evidence="3" id="KW-1185">Reference proteome</keyword>
<evidence type="ECO:0000313" key="2">
    <source>
        <dbReference type="EMBL" id="CAK0862323.1"/>
    </source>
</evidence>
<evidence type="ECO:0008006" key="4">
    <source>
        <dbReference type="Google" id="ProtNLM"/>
    </source>
</evidence>
<feature type="compositionally biased region" description="Polar residues" evidence="1">
    <location>
        <begin position="150"/>
        <end position="160"/>
    </location>
</feature>
<dbReference type="Proteomes" id="UP001189429">
    <property type="component" value="Unassembled WGS sequence"/>
</dbReference>
<reference evidence="2" key="1">
    <citation type="submission" date="2023-10" db="EMBL/GenBank/DDBJ databases">
        <authorList>
            <person name="Chen Y."/>
            <person name="Shah S."/>
            <person name="Dougan E. K."/>
            <person name="Thang M."/>
            <person name="Chan C."/>
        </authorList>
    </citation>
    <scope>NUCLEOTIDE SEQUENCE [LARGE SCALE GENOMIC DNA]</scope>
</reference>
<feature type="region of interest" description="Disordered" evidence="1">
    <location>
        <begin position="126"/>
        <end position="204"/>
    </location>
</feature>
<evidence type="ECO:0000313" key="3">
    <source>
        <dbReference type="Proteomes" id="UP001189429"/>
    </source>
</evidence>
<feature type="compositionally biased region" description="Polar residues" evidence="1">
    <location>
        <begin position="133"/>
        <end position="142"/>
    </location>
</feature>
<evidence type="ECO:0000256" key="1">
    <source>
        <dbReference type="SAM" id="MobiDB-lite"/>
    </source>
</evidence>